<accession>A0AAW0MBY7</accession>
<evidence type="ECO:0000256" key="1">
    <source>
        <dbReference type="ARBA" id="ARBA00000900"/>
    </source>
</evidence>
<dbReference type="InterPro" id="IPR058678">
    <property type="entry name" value="ARM_PUB"/>
</dbReference>
<reference evidence="8" key="3">
    <citation type="submission" date="2023-07" db="EMBL/GenBank/DDBJ databases">
        <title>An improved reference 1 genome and first organelle genomes of Quercus suber.</title>
        <authorList>
            <consortium name="Genosuber Consortium"/>
            <person name="Usie A."/>
            <person name="Serra O."/>
            <person name="Barros P."/>
        </authorList>
    </citation>
    <scope>NUCLEOTIDE SEQUENCE</scope>
    <source>
        <strain evidence="8">HL8</strain>
        <tissue evidence="8">Leaves</tissue>
    </source>
</reference>
<reference evidence="8" key="2">
    <citation type="journal article" date="2018" name="Sci. Data">
        <title>The draft genome sequence of cork oak.</title>
        <authorList>
            <person name="Ramos A.M."/>
            <person name="Usie A."/>
            <person name="Barbosa P."/>
            <person name="Barros P.M."/>
            <person name="Capote T."/>
            <person name="Chaves I."/>
            <person name="Simoes F."/>
            <person name="Abreu I."/>
            <person name="Carrasquinho I."/>
            <person name="Faro C."/>
            <person name="Guimaraes J.B."/>
            <person name="Mendonca D."/>
            <person name="Nobrega F."/>
            <person name="Rodrigues L."/>
            <person name="Saibo N.J.M."/>
            <person name="Varela M.C."/>
            <person name="Egas C."/>
            <person name="Matos J."/>
            <person name="Miguel C.M."/>
            <person name="Oliveira M.M."/>
            <person name="Ricardo C.P."/>
            <person name="Goncalves S."/>
        </authorList>
    </citation>
    <scope>NUCLEOTIDE SEQUENCE [LARGE SCALE GENOMIC DNA]</scope>
    <source>
        <strain evidence="8">HL8</strain>
    </source>
</reference>
<dbReference type="SMART" id="SM00504">
    <property type="entry name" value="Ubox"/>
    <property type="match status" value="1"/>
</dbReference>
<evidence type="ECO:0000256" key="3">
    <source>
        <dbReference type="ARBA" id="ARBA00022679"/>
    </source>
</evidence>
<feature type="domain" description="U-box" evidence="7">
    <location>
        <begin position="30"/>
        <end position="104"/>
    </location>
</feature>
<dbReference type="InterPro" id="IPR016024">
    <property type="entry name" value="ARM-type_fold"/>
</dbReference>
<sequence length="448" mass="49954">MILSWRRRRSSNNKSSEPALNDSSLDTEVMIPTHFRCPISLDLLKDPVTLSTGITYDRESIERWIESGNQTCPVTNQVLNSFDQIPNHALRKMIQDWCVKNRSYGIERIPTPRVPVSPYEVSGICSRIEVATRCGDDRKCVDLVRKIKAWGNESERNRRCVVNNGAGCVLSNTFLSFASVSIEKHVGLLVEILSVLEWMFPLGEEGQSKLGSTASLSCIVWVLKNGDLSARQKAVSVLKELLSLNQRLVDKLAEIEGISEALVKIIREPICPKATKASLTAIFYMISPSQTSVRFTSRFVELGLVSLITEILVDAEKGTSERALGVLSGICDSKEGREEASKNALTMPILVKKMLRISEMATEFAVCTLWKLCKNSKKEEDGDGGVLVEALQSGVFQKLLVLLQVGCSETIKEKVTELLKLLNLQRNRSNCVDTSMDFKYLKGRFDSR</sequence>
<gene>
    <name evidence="8" type="primary">PUB21_1</name>
    <name evidence="8" type="ORF">CFP56_039760</name>
</gene>
<dbReference type="CDD" id="cd16664">
    <property type="entry name" value="RING-Ubox_PUB"/>
    <property type="match status" value="1"/>
</dbReference>
<keyword evidence="4 5" id="KW-0833">Ubl conjugation pathway</keyword>
<dbReference type="SUPFAM" id="SSF48371">
    <property type="entry name" value="ARM repeat"/>
    <property type="match status" value="1"/>
</dbReference>
<dbReference type="FunFam" id="3.30.40.10:FF:000437">
    <property type="entry name" value="RING-type E3 ubiquitin transferase"/>
    <property type="match status" value="1"/>
</dbReference>
<dbReference type="InterPro" id="IPR011989">
    <property type="entry name" value="ARM-like"/>
</dbReference>
<dbReference type="EC" id="2.3.2.27" evidence="5"/>
<dbReference type="PROSITE" id="PS51698">
    <property type="entry name" value="U_BOX"/>
    <property type="match status" value="1"/>
</dbReference>
<comment type="catalytic activity">
    <reaction evidence="1 5">
        <text>S-ubiquitinyl-[E2 ubiquitin-conjugating enzyme]-L-cysteine + [acceptor protein]-L-lysine = [E2 ubiquitin-conjugating enzyme]-L-cysteine + N(6)-ubiquitinyl-[acceptor protein]-L-lysine.</text>
        <dbReference type="EC" id="2.3.2.27"/>
    </reaction>
</comment>
<dbReference type="PANTHER" id="PTHR22849">
    <property type="entry name" value="WDSAM1 PROTEIN"/>
    <property type="match status" value="1"/>
</dbReference>
<dbReference type="Gene3D" id="1.25.10.10">
    <property type="entry name" value="Leucine-rich Repeat Variant"/>
    <property type="match status" value="1"/>
</dbReference>
<dbReference type="InterPro" id="IPR045185">
    <property type="entry name" value="PUB22/23/24-like"/>
</dbReference>
<dbReference type="EMBL" id="PKMF04000007">
    <property type="protein sequence ID" value="KAK7860256.1"/>
    <property type="molecule type" value="Genomic_DNA"/>
</dbReference>
<dbReference type="Gene3D" id="3.30.40.10">
    <property type="entry name" value="Zinc/RING finger domain, C3HC4 (zinc finger)"/>
    <property type="match status" value="1"/>
</dbReference>
<evidence type="ECO:0000313" key="8">
    <source>
        <dbReference type="EMBL" id="KAK7860256.1"/>
    </source>
</evidence>
<dbReference type="Pfam" id="PF04564">
    <property type="entry name" value="U-box"/>
    <property type="match status" value="1"/>
</dbReference>
<reference evidence="8" key="1">
    <citation type="submission" date="2017-12" db="EMBL/GenBank/DDBJ databases">
        <authorList>
            <person name="Barbosa P."/>
            <person name="Usie A."/>
            <person name="Ramos A.M."/>
        </authorList>
    </citation>
    <scope>NUCLEOTIDE SEQUENCE</scope>
    <source>
        <strain evidence="8">HL8</strain>
        <tissue evidence="8">Leaves</tissue>
    </source>
</reference>
<evidence type="ECO:0000256" key="5">
    <source>
        <dbReference type="RuleBase" id="RU369093"/>
    </source>
</evidence>
<dbReference type="GO" id="GO:0061630">
    <property type="term" value="F:ubiquitin protein ligase activity"/>
    <property type="evidence" value="ECO:0007669"/>
    <property type="project" value="UniProtKB-UniRule"/>
</dbReference>
<dbReference type="PANTHER" id="PTHR22849:SF61">
    <property type="entry name" value="U-BOX DOMAIN-CONTAINING PROTEIN 21"/>
    <property type="match status" value="1"/>
</dbReference>
<proteinExistence type="predicted"/>
<dbReference type="AlphaFoldDB" id="A0AAW0MBY7"/>
<dbReference type="SUPFAM" id="SSF57850">
    <property type="entry name" value="RING/U-box"/>
    <property type="match status" value="1"/>
</dbReference>
<feature type="region of interest" description="Disordered" evidence="6">
    <location>
        <begin position="1"/>
        <end position="21"/>
    </location>
</feature>
<keyword evidence="3 5" id="KW-0808">Transferase</keyword>
<dbReference type="InterPro" id="IPR013083">
    <property type="entry name" value="Znf_RING/FYVE/PHD"/>
</dbReference>
<comment type="pathway">
    <text evidence="2 5">Protein modification; protein ubiquitination.</text>
</comment>
<feature type="compositionally biased region" description="Basic residues" evidence="6">
    <location>
        <begin position="1"/>
        <end position="11"/>
    </location>
</feature>
<protein>
    <recommendedName>
        <fullName evidence="5 7">U-box domain-containing protein</fullName>
        <ecNumber evidence="5">2.3.2.27</ecNumber>
    </recommendedName>
    <alternativeName>
        <fullName evidence="5">RING-type E3 ubiquitin transferase PUB</fullName>
    </alternativeName>
</protein>
<dbReference type="InterPro" id="IPR003613">
    <property type="entry name" value="Ubox_domain"/>
</dbReference>
<comment type="caution">
    <text evidence="8">The sequence shown here is derived from an EMBL/GenBank/DDBJ whole genome shotgun (WGS) entry which is preliminary data.</text>
</comment>
<organism evidence="8">
    <name type="scientific">Quercus suber</name>
    <name type="common">Cork oak</name>
    <dbReference type="NCBI Taxonomy" id="58331"/>
    <lineage>
        <taxon>Eukaryota</taxon>
        <taxon>Viridiplantae</taxon>
        <taxon>Streptophyta</taxon>
        <taxon>Embryophyta</taxon>
        <taxon>Tracheophyta</taxon>
        <taxon>Spermatophyta</taxon>
        <taxon>Magnoliopsida</taxon>
        <taxon>eudicotyledons</taxon>
        <taxon>Gunneridae</taxon>
        <taxon>Pentapetalae</taxon>
        <taxon>rosids</taxon>
        <taxon>fabids</taxon>
        <taxon>Fagales</taxon>
        <taxon>Fagaceae</taxon>
        <taxon>Quercus</taxon>
    </lineage>
</organism>
<evidence type="ECO:0000256" key="6">
    <source>
        <dbReference type="SAM" id="MobiDB-lite"/>
    </source>
</evidence>
<dbReference type="InterPro" id="IPR045210">
    <property type="entry name" value="RING-Ubox_PUB"/>
</dbReference>
<name>A0AAW0MBY7_QUESU</name>
<dbReference type="Pfam" id="PF25598">
    <property type="entry name" value="ARM_PUB"/>
    <property type="match status" value="1"/>
</dbReference>
<evidence type="ECO:0000259" key="7">
    <source>
        <dbReference type="PROSITE" id="PS51698"/>
    </source>
</evidence>
<dbReference type="GO" id="GO:0016567">
    <property type="term" value="P:protein ubiquitination"/>
    <property type="evidence" value="ECO:0007669"/>
    <property type="project" value="UniProtKB-UniRule"/>
</dbReference>
<evidence type="ECO:0000256" key="2">
    <source>
        <dbReference type="ARBA" id="ARBA00004906"/>
    </source>
</evidence>
<comment type="function">
    <text evidence="5">Functions as an E3 ubiquitin ligase.</text>
</comment>
<evidence type="ECO:0000256" key="4">
    <source>
        <dbReference type="ARBA" id="ARBA00022786"/>
    </source>
</evidence>
<dbReference type="GO" id="GO:0006952">
    <property type="term" value="P:defense response"/>
    <property type="evidence" value="ECO:0007669"/>
    <property type="project" value="UniProtKB-ARBA"/>
</dbReference>